<name>A0A8C5B4P0_GADMO</name>
<evidence type="ECO:0000313" key="2">
    <source>
        <dbReference type="Ensembl" id="ENSGMOP00000041353.1"/>
    </source>
</evidence>
<dbReference type="InterPro" id="IPR003599">
    <property type="entry name" value="Ig_sub"/>
</dbReference>
<dbReference type="PANTHER" id="PTHR15923">
    <property type="entry name" value="TRANSMEMBRANE AND IMMUNOGLOBULIN DOMAIN-CONTAINING PROTEIN"/>
    <property type="match status" value="1"/>
</dbReference>
<accession>A0A8C5B4P0</accession>
<dbReference type="SUPFAM" id="SSF48726">
    <property type="entry name" value="Immunoglobulin"/>
    <property type="match status" value="1"/>
</dbReference>
<sequence>MQYITSNLFCVCSGVQVFVRDEKRFAVLFQAVVLPCHYTSVSTQTPVVQWVYKSYCRDRTRDTFGFSNSRAGAVSAAVVDYLDCADSSRTVRTVASIAGSSVTLSEHYKNRDISIINTADLRIGEVQWGDSGVYICKVVISDDLEGQSEANVELLVLGEFSWFM</sequence>
<dbReference type="InterPro" id="IPR036179">
    <property type="entry name" value="Ig-like_dom_sf"/>
</dbReference>
<keyword evidence="3" id="KW-1185">Reference proteome</keyword>
<dbReference type="InterPro" id="IPR013783">
    <property type="entry name" value="Ig-like_fold"/>
</dbReference>
<dbReference type="GO" id="GO:0016020">
    <property type="term" value="C:membrane"/>
    <property type="evidence" value="ECO:0007669"/>
    <property type="project" value="TreeGrafter"/>
</dbReference>
<dbReference type="PANTHER" id="PTHR15923:SF7">
    <property type="entry name" value="IMMUNOGLOBULIN-LIKE DOMAIN-CONTAINING RECEPTOR 2 ISOFORM X1"/>
    <property type="match status" value="1"/>
</dbReference>
<reference evidence="2" key="1">
    <citation type="submission" date="2025-08" db="UniProtKB">
        <authorList>
            <consortium name="Ensembl"/>
        </authorList>
    </citation>
    <scope>IDENTIFICATION</scope>
</reference>
<protein>
    <submittedName>
        <fullName evidence="2">Si:zfos-1011f11.2</fullName>
    </submittedName>
</protein>
<feature type="domain" description="Ig-like" evidence="1">
    <location>
        <begin position="30"/>
        <end position="153"/>
    </location>
</feature>
<dbReference type="OMA" id="DMAERTH"/>
<dbReference type="GO" id="GO:0031016">
    <property type="term" value="P:pancreas development"/>
    <property type="evidence" value="ECO:0007669"/>
    <property type="project" value="TreeGrafter"/>
</dbReference>
<evidence type="ECO:0000313" key="3">
    <source>
        <dbReference type="Proteomes" id="UP000694546"/>
    </source>
</evidence>
<dbReference type="Proteomes" id="UP000694546">
    <property type="component" value="Chromosome 14"/>
</dbReference>
<dbReference type="SMART" id="SM00409">
    <property type="entry name" value="IG"/>
    <property type="match status" value="1"/>
</dbReference>
<dbReference type="GeneTree" id="ENSGT00950000183058"/>
<dbReference type="PROSITE" id="PS50835">
    <property type="entry name" value="IG_LIKE"/>
    <property type="match status" value="1"/>
</dbReference>
<evidence type="ECO:0000259" key="1">
    <source>
        <dbReference type="PROSITE" id="PS50835"/>
    </source>
</evidence>
<dbReference type="InterPro" id="IPR051874">
    <property type="entry name" value="Ig-like_domain-LISCH7"/>
</dbReference>
<dbReference type="Ensembl" id="ENSGMOT00000068462.1">
    <property type="protein sequence ID" value="ENSGMOP00000041353.1"/>
    <property type="gene ID" value="ENSGMOG00000025280.1"/>
</dbReference>
<proteinExistence type="predicted"/>
<dbReference type="Gene3D" id="2.60.40.10">
    <property type="entry name" value="Immunoglobulins"/>
    <property type="match status" value="1"/>
</dbReference>
<reference evidence="2" key="2">
    <citation type="submission" date="2025-09" db="UniProtKB">
        <authorList>
            <consortium name="Ensembl"/>
        </authorList>
    </citation>
    <scope>IDENTIFICATION</scope>
</reference>
<dbReference type="InterPro" id="IPR007110">
    <property type="entry name" value="Ig-like_dom"/>
</dbReference>
<organism evidence="2 3">
    <name type="scientific">Gadus morhua</name>
    <name type="common">Atlantic cod</name>
    <dbReference type="NCBI Taxonomy" id="8049"/>
    <lineage>
        <taxon>Eukaryota</taxon>
        <taxon>Metazoa</taxon>
        <taxon>Chordata</taxon>
        <taxon>Craniata</taxon>
        <taxon>Vertebrata</taxon>
        <taxon>Euteleostomi</taxon>
        <taxon>Actinopterygii</taxon>
        <taxon>Neopterygii</taxon>
        <taxon>Teleostei</taxon>
        <taxon>Neoteleostei</taxon>
        <taxon>Acanthomorphata</taxon>
        <taxon>Zeiogadaria</taxon>
        <taxon>Gadariae</taxon>
        <taxon>Gadiformes</taxon>
        <taxon>Gadoidei</taxon>
        <taxon>Gadidae</taxon>
        <taxon>Gadus</taxon>
    </lineage>
</organism>
<dbReference type="AlphaFoldDB" id="A0A8C5B4P0"/>